<dbReference type="GO" id="GO:0003677">
    <property type="term" value="F:DNA binding"/>
    <property type="evidence" value="ECO:0007669"/>
    <property type="project" value="InterPro"/>
</dbReference>
<reference evidence="3 4" key="1">
    <citation type="journal article" date="2017" name="Poromechanics V (2013)">
        <title>Genomic Characterization of the Arsenic-Tolerant Actinobacterium, &lt;i&gt;Rhodococcus erythropolis&lt;/i&gt; S43.</title>
        <authorList>
            <person name="Retamal-Morales G."/>
            <person name="Mehnert M."/>
            <person name="Schwabe R."/>
            <person name="Tischler D."/>
            <person name="Schloemann M."/>
            <person name="Levican G.J."/>
        </authorList>
    </citation>
    <scope>NUCLEOTIDE SEQUENCE [LARGE SCALE GENOMIC DNA]</scope>
    <source>
        <strain evidence="3 4">S43</strain>
    </source>
</reference>
<protein>
    <recommendedName>
        <fullName evidence="2">HTH cro/C1-type domain-containing protein</fullName>
    </recommendedName>
</protein>
<evidence type="ECO:0000313" key="4">
    <source>
        <dbReference type="Proteomes" id="UP000325576"/>
    </source>
</evidence>
<dbReference type="CDD" id="cd00093">
    <property type="entry name" value="HTH_XRE"/>
    <property type="match status" value="1"/>
</dbReference>
<dbReference type="Pfam" id="PF07022">
    <property type="entry name" value="Phage_CI_repr"/>
    <property type="match status" value="1"/>
</dbReference>
<dbReference type="EMBL" id="MRBO01000482">
    <property type="protein sequence ID" value="KAB2583973.1"/>
    <property type="molecule type" value="Genomic_DNA"/>
</dbReference>
<dbReference type="Proteomes" id="UP000325576">
    <property type="component" value="Unassembled WGS sequence"/>
</dbReference>
<dbReference type="AlphaFoldDB" id="A0A5N5E1S0"/>
<dbReference type="Gene3D" id="1.10.260.40">
    <property type="entry name" value="lambda repressor-like DNA-binding domains"/>
    <property type="match status" value="1"/>
</dbReference>
<name>A0A5N5E1S0_RHOER</name>
<dbReference type="SMART" id="SM00530">
    <property type="entry name" value="HTH_XRE"/>
    <property type="match status" value="1"/>
</dbReference>
<evidence type="ECO:0000259" key="2">
    <source>
        <dbReference type="SMART" id="SM00530"/>
    </source>
</evidence>
<dbReference type="InterPro" id="IPR001387">
    <property type="entry name" value="Cro/C1-type_HTH"/>
</dbReference>
<feature type="compositionally biased region" description="Basic and acidic residues" evidence="1">
    <location>
        <begin position="74"/>
        <end position="86"/>
    </location>
</feature>
<proteinExistence type="predicted"/>
<dbReference type="SUPFAM" id="SSF47413">
    <property type="entry name" value="lambda repressor-like DNA-binding domains"/>
    <property type="match status" value="1"/>
</dbReference>
<dbReference type="GO" id="GO:0045892">
    <property type="term" value="P:negative regulation of DNA-templated transcription"/>
    <property type="evidence" value="ECO:0007669"/>
    <property type="project" value="InterPro"/>
</dbReference>
<dbReference type="InterPro" id="IPR010982">
    <property type="entry name" value="Lambda_DNA-bd_dom_sf"/>
</dbReference>
<gene>
    <name evidence="3" type="ORF">BS297_17660</name>
</gene>
<evidence type="ECO:0000256" key="1">
    <source>
        <dbReference type="SAM" id="MobiDB-lite"/>
    </source>
</evidence>
<feature type="region of interest" description="Disordered" evidence="1">
    <location>
        <begin position="74"/>
        <end position="101"/>
    </location>
</feature>
<comment type="caution">
    <text evidence="3">The sequence shown here is derived from an EMBL/GenBank/DDBJ whole genome shotgun (WGS) entry which is preliminary data.</text>
</comment>
<feature type="domain" description="HTH cro/C1-type" evidence="2">
    <location>
        <begin position="19"/>
        <end position="74"/>
    </location>
</feature>
<evidence type="ECO:0000313" key="3">
    <source>
        <dbReference type="EMBL" id="KAB2583973.1"/>
    </source>
</evidence>
<dbReference type="InterPro" id="IPR010744">
    <property type="entry name" value="Phage_CI_N"/>
</dbReference>
<sequence>MSEQPMETNGVPMWTLGDRMAKALRYAGITRAEMADYLGVGLSTVSTWTGDRIMPGMQTKRLWALRCGVGLDWLEGRDESPRHDDPNGGGQTGGVQRPPHG</sequence>
<accession>A0A5N5E1S0</accession>
<organism evidence="3 4">
    <name type="scientific">Rhodococcus erythropolis</name>
    <name type="common">Arthrobacter picolinophilus</name>
    <dbReference type="NCBI Taxonomy" id="1833"/>
    <lineage>
        <taxon>Bacteria</taxon>
        <taxon>Bacillati</taxon>
        <taxon>Actinomycetota</taxon>
        <taxon>Actinomycetes</taxon>
        <taxon>Mycobacteriales</taxon>
        <taxon>Nocardiaceae</taxon>
        <taxon>Rhodococcus</taxon>
        <taxon>Rhodococcus erythropolis group</taxon>
    </lineage>
</organism>